<protein>
    <recommendedName>
        <fullName evidence="9">Integral membrane protein, C.elegans Sra family</fullName>
    </recommendedName>
</protein>
<reference evidence="7 8" key="1">
    <citation type="submission" date="2013-05" db="EMBL/GenBank/DDBJ databases">
        <title>Draft genome of the parasitic nematode Anyclostoma ceylanicum.</title>
        <authorList>
            <person name="Mitreva M."/>
        </authorList>
    </citation>
    <scope>NUCLEOTIDE SEQUENCE [LARGE SCALE GENOMIC DNA]</scope>
</reference>
<keyword evidence="8" id="KW-1185">Reference proteome</keyword>
<dbReference type="AlphaFoldDB" id="A0A0D6M0I5"/>
<dbReference type="InterPro" id="IPR019408">
    <property type="entry name" value="7TM_GPCR_serpentine_rcpt_Srab"/>
</dbReference>
<dbReference type="PANTHER" id="PTHR31216:SF11">
    <property type="entry name" value="SERPENTINE RECEPTOR CLASS BETA-16-RELATED"/>
    <property type="match status" value="1"/>
</dbReference>
<proteinExistence type="inferred from homology"/>
<organism evidence="7 8">
    <name type="scientific">Ancylostoma ceylanicum</name>
    <dbReference type="NCBI Taxonomy" id="53326"/>
    <lineage>
        <taxon>Eukaryota</taxon>
        <taxon>Metazoa</taxon>
        <taxon>Ecdysozoa</taxon>
        <taxon>Nematoda</taxon>
        <taxon>Chromadorea</taxon>
        <taxon>Rhabditida</taxon>
        <taxon>Rhabditina</taxon>
        <taxon>Rhabditomorpha</taxon>
        <taxon>Strongyloidea</taxon>
        <taxon>Ancylostomatidae</taxon>
        <taxon>Ancylostomatinae</taxon>
        <taxon>Ancylostoma</taxon>
    </lineage>
</organism>
<comment type="subcellular location">
    <subcellularLocation>
        <location evidence="1">Membrane</location>
        <topology evidence="1">Multi-pass membrane protein</topology>
    </subcellularLocation>
</comment>
<evidence type="ECO:0000313" key="7">
    <source>
        <dbReference type="EMBL" id="EPB77599.1"/>
    </source>
</evidence>
<dbReference type="GO" id="GO:0007606">
    <property type="term" value="P:sensory perception of chemical stimulus"/>
    <property type="evidence" value="ECO:0007669"/>
    <property type="project" value="InterPro"/>
</dbReference>
<dbReference type="GO" id="GO:0016020">
    <property type="term" value="C:membrane"/>
    <property type="evidence" value="ECO:0007669"/>
    <property type="project" value="UniProtKB-SubCell"/>
</dbReference>
<evidence type="ECO:0000256" key="3">
    <source>
        <dbReference type="ARBA" id="ARBA00022692"/>
    </source>
</evidence>
<gene>
    <name evidence="7" type="ORF">ANCCEY_03271</name>
</gene>
<evidence type="ECO:0000256" key="4">
    <source>
        <dbReference type="ARBA" id="ARBA00022989"/>
    </source>
</evidence>
<evidence type="ECO:0000313" key="8">
    <source>
        <dbReference type="Proteomes" id="UP000054495"/>
    </source>
</evidence>
<dbReference type="PANTHER" id="PTHR31216">
    <property type="entry name" value="SERPENTINE RECEPTOR CLASS BETA-1-RELATED-RELATED"/>
    <property type="match status" value="1"/>
</dbReference>
<dbReference type="GO" id="GO:0004888">
    <property type="term" value="F:transmembrane signaling receptor activity"/>
    <property type="evidence" value="ECO:0007669"/>
    <property type="project" value="InterPro"/>
</dbReference>
<feature type="transmembrane region" description="Helical" evidence="6">
    <location>
        <begin position="33"/>
        <end position="58"/>
    </location>
</feature>
<comment type="similarity">
    <text evidence="2">Belongs to the nematode receptor-like protein srb family.</text>
</comment>
<accession>A0A0D6M0I5</accession>
<sequence>MENSTLDEYCIKSYQLYLSYTYVEPCDVMLPRLFYIIVHMPFIFSVLWIEATQLVILIERAIAILYVGEYETCTKKLGNCLFVLTLLTPLLESLWAYVNESFQAPEISCLNTPLDIAAKVKALFIFALGLHLIAFAAMVMMFFFHRRTSRAAQTLTSRFQFSENLISSRLLITLSGIQLFIYFTYASSIIYLMMTFNPKSSMAVYRSNILAAYVVPVYTFMLPLITTVFLWRMKNTRRSEIRSMIQVKASGAEGWANYSNQLQQQWNS</sequence>
<dbReference type="Proteomes" id="UP000054495">
    <property type="component" value="Unassembled WGS sequence"/>
</dbReference>
<dbReference type="InterPro" id="IPR002184">
    <property type="entry name" value="7TM_GPCR_serpentine_rcpt_Srb"/>
</dbReference>
<dbReference type="Pfam" id="PF10292">
    <property type="entry name" value="7TM_GPCR_Srab"/>
    <property type="match status" value="1"/>
</dbReference>
<feature type="transmembrane region" description="Helical" evidence="6">
    <location>
        <begin position="79"/>
        <end position="98"/>
    </location>
</feature>
<name>A0A0D6M0I5_9BILA</name>
<dbReference type="EMBL" id="KE124832">
    <property type="protein sequence ID" value="EPB77599.1"/>
    <property type="molecule type" value="Genomic_DNA"/>
</dbReference>
<evidence type="ECO:0008006" key="9">
    <source>
        <dbReference type="Google" id="ProtNLM"/>
    </source>
</evidence>
<evidence type="ECO:0000256" key="2">
    <source>
        <dbReference type="ARBA" id="ARBA00006860"/>
    </source>
</evidence>
<keyword evidence="5 6" id="KW-0472">Membrane</keyword>
<keyword evidence="3 6" id="KW-0812">Transmembrane</keyword>
<keyword evidence="4 6" id="KW-1133">Transmembrane helix</keyword>
<feature type="transmembrane region" description="Helical" evidence="6">
    <location>
        <begin position="210"/>
        <end position="231"/>
    </location>
</feature>
<evidence type="ECO:0000256" key="5">
    <source>
        <dbReference type="ARBA" id="ARBA00023136"/>
    </source>
</evidence>
<evidence type="ECO:0000256" key="1">
    <source>
        <dbReference type="ARBA" id="ARBA00004141"/>
    </source>
</evidence>
<feature type="transmembrane region" description="Helical" evidence="6">
    <location>
        <begin position="165"/>
        <end position="190"/>
    </location>
</feature>
<evidence type="ECO:0000256" key="6">
    <source>
        <dbReference type="SAM" id="Phobius"/>
    </source>
</evidence>
<feature type="transmembrane region" description="Helical" evidence="6">
    <location>
        <begin position="122"/>
        <end position="144"/>
    </location>
</feature>